<reference evidence="1 2" key="1">
    <citation type="submission" date="2020-02" db="EMBL/GenBank/DDBJ databases">
        <authorList>
            <person name="Ma Q."/>
            <person name="Huang Y."/>
            <person name="Song X."/>
            <person name="Pei D."/>
        </authorList>
    </citation>
    <scope>NUCLEOTIDE SEQUENCE [LARGE SCALE GENOMIC DNA]</scope>
    <source>
        <strain evidence="1">Sxm20200214</strain>
        <tissue evidence="1">Leaf</tissue>
    </source>
</reference>
<evidence type="ECO:0000313" key="1">
    <source>
        <dbReference type="EMBL" id="KAG2304167.1"/>
    </source>
</evidence>
<evidence type="ECO:0000313" key="2">
    <source>
        <dbReference type="Proteomes" id="UP000886595"/>
    </source>
</evidence>
<sequence>MDILYGGIQFQCIQFQLICGIVTFQPLVCPHDHVSEMMVNKELQEKPERREIQESSEETCWKMVFKRKIILLVGRHLRFDYAFGAGSSLFMDEISSLDDEDLQGRSYDSEEGRDLGARRGRGRALLFLGFF</sequence>
<proteinExistence type="predicted"/>
<dbReference type="Proteomes" id="UP000886595">
    <property type="component" value="Unassembled WGS sequence"/>
</dbReference>
<organism evidence="1 2">
    <name type="scientific">Brassica carinata</name>
    <name type="common">Ethiopian mustard</name>
    <name type="synonym">Abyssinian cabbage</name>
    <dbReference type="NCBI Taxonomy" id="52824"/>
    <lineage>
        <taxon>Eukaryota</taxon>
        <taxon>Viridiplantae</taxon>
        <taxon>Streptophyta</taxon>
        <taxon>Embryophyta</taxon>
        <taxon>Tracheophyta</taxon>
        <taxon>Spermatophyta</taxon>
        <taxon>Magnoliopsida</taxon>
        <taxon>eudicotyledons</taxon>
        <taxon>Gunneridae</taxon>
        <taxon>Pentapetalae</taxon>
        <taxon>rosids</taxon>
        <taxon>malvids</taxon>
        <taxon>Brassicales</taxon>
        <taxon>Brassicaceae</taxon>
        <taxon>Brassiceae</taxon>
        <taxon>Brassica</taxon>
    </lineage>
</organism>
<comment type="caution">
    <text evidence="1">The sequence shown here is derived from an EMBL/GenBank/DDBJ whole genome shotgun (WGS) entry which is preliminary data.</text>
</comment>
<dbReference type="EMBL" id="JAAMPC010000007">
    <property type="protein sequence ID" value="KAG2304167.1"/>
    <property type="molecule type" value="Genomic_DNA"/>
</dbReference>
<dbReference type="AlphaFoldDB" id="A0A8X7SDS8"/>
<name>A0A8X7SDS8_BRACI</name>
<keyword evidence="2" id="KW-1185">Reference proteome</keyword>
<accession>A0A8X7SDS8</accession>
<protein>
    <submittedName>
        <fullName evidence="1">Uncharacterized protein</fullName>
    </submittedName>
</protein>
<gene>
    <name evidence="1" type="ORF">Bca52824_032818</name>
</gene>